<dbReference type="PROSITE" id="PS50191">
    <property type="entry name" value="CRAL_TRIO"/>
    <property type="match status" value="1"/>
</dbReference>
<dbReference type="EMBL" id="HBIZ01058901">
    <property type="protein sequence ID" value="CAE0784229.1"/>
    <property type="molecule type" value="Transcribed_RNA"/>
</dbReference>
<reference evidence="8" key="1">
    <citation type="submission" date="2021-01" db="EMBL/GenBank/DDBJ databases">
        <authorList>
            <person name="Corre E."/>
            <person name="Pelletier E."/>
            <person name="Niang G."/>
            <person name="Scheremetjew M."/>
            <person name="Finn R."/>
            <person name="Kale V."/>
            <person name="Holt S."/>
            <person name="Cochrane G."/>
            <person name="Meng A."/>
            <person name="Brown T."/>
            <person name="Cohen L."/>
        </authorList>
    </citation>
    <scope>NUCLEOTIDE SEQUENCE</scope>
    <source>
        <strain evidence="8">CCMP645</strain>
    </source>
</reference>
<evidence type="ECO:0000256" key="5">
    <source>
        <dbReference type="SAM" id="MobiDB-lite"/>
    </source>
</evidence>
<dbReference type="AlphaFoldDB" id="A0A7S4C2E4"/>
<feature type="domain" description="FYVE-type" evidence="6">
    <location>
        <begin position="59"/>
        <end position="125"/>
    </location>
</feature>
<dbReference type="PROSITE" id="PS50178">
    <property type="entry name" value="ZF_FYVE"/>
    <property type="match status" value="1"/>
</dbReference>
<evidence type="ECO:0000313" key="8">
    <source>
        <dbReference type="EMBL" id="CAE0784229.1"/>
    </source>
</evidence>
<feature type="compositionally biased region" description="Basic and acidic residues" evidence="5">
    <location>
        <begin position="318"/>
        <end position="329"/>
    </location>
</feature>
<accession>A0A7S4C2E4</accession>
<evidence type="ECO:0000256" key="4">
    <source>
        <dbReference type="PROSITE-ProRule" id="PRU00091"/>
    </source>
</evidence>
<dbReference type="InterPro" id="IPR011011">
    <property type="entry name" value="Znf_FYVE_PHD"/>
</dbReference>
<proteinExistence type="predicted"/>
<organism evidence="8">
    <name type="scientific">Chrysotila carterae</name>
    <name type="common">Marine alga</name>
    <name type="synonym">Syracosphaera carterae</name>
    <dbReference type="NCBI Taxonomy" id="13221"/>
    <lineage>
        <taxon>Eukaryota</taxon>
        <taxon>Haptista</taxon>
        <taxon>Haptophyta</taxon>
        <taxon>Prymnesiophyceae</taxon>
        <taxon>Isochrysidales</taxon>
        <taxon>Isochrysidaceae</taxon>
        <taxon>Chrysotila</taxon>
    </lineage>
</organism>
<name>A0A7S4C2E4_CHRCT</name>
<evidence type="ECO:0000259" key="7">
    <source>
        <dbReference type="PROSITE" id="PS50191"/>
    </source>
</evidence>
<feature type="region of interest" description="Disordered" evidence="5">
    <location>
        <begin position="315"/>
        <end position="344"/>
    </location>
</feature>
<dbReference type="InterPro" id="IPR001251">
    <property type="entry name" value="CRAL-TRIO_dom"/>
</dbReference>
<dbReference type="InterPro" id="IPR013083">
    <property type="entry name" value="Znf_RING/FYVE/PHD"/>
</dbReference>
<protein>
    <recommendedName>
        <fullName evidence="9">FYVE-type domain-containing protein</fullName>
    </recommendedName>
</protein>
<dbReference type="Gene3D" id="3.40.525.10">
    <property type="entry name" value="CRAL-TRIO lipid binding domain"/>
    <property type="match status" value="1"/>
</dbReference>
<keyword evidence="1" id="KW-0479">Metal-binding</keyword>
<dbReference type="InterPro" id="IPR036865">
    <property type="entry name" value="CRAL-TRIO_dom_sf"/>
</dbReference>
<sequence>MPRSPGQDAGDEIILESAGQRLKSSPSAATYDDSAHRLDKGRSDACVAGISAVFHRRWQCEICRSRFLMSSRRHHCRGCGLSVCSSHFIRPLCIICSGGVRQTPSAMQDRQHQERNGDACHASIRSTYPARPEQERQGSAREAPIRCRISLSGAQNDSLADLRHLTAFALCLVVLFSVVSHGAAVAALVCVSGWLGAVFSWATPETSQNQKRHSFDASTTPRFPRPVLEHSANLRGCCSASCGQSSVDGVPEMVTLAATGSMRGADETARGVPTSACASATGIQTTPRCMADFDDVAQIRGCGQQRPICATVGLGGTHGRESRDLEGEGKGGGQNYGGQNDEGPVSKLRARAEAEWLGVGRGLPAALDDELYLRGLLNRRGRDERWAVSKLVAAVAWRRKEARRAADVVRNEPSCGNQGSDGHQSTKIRMPLGAGVAGRYRSGDVAHGGDDGACLPRLAGHSHDPTDAFSGDELGELEHPHGLVAALAHVAPLLSPCEPLLSDAALAEAGRVLRDGVIYWHGTDCRGWPVLWCHTGRLDLRLLGRQGEPDAAAWGRAVACIVELGIVAARARAQRRSLEAVATRASAAEAPAQATSLRGRQASNSLLRTSGSRAHEPPKFMYVESTRGLSVSKLPIRNMLRVAHASLGALLRSAPERLGTIAVAPTLKFNRIIDKIMRPFLPESVRTRLHLFAREEQMRVFLTRELGDESKVPSFFGGTAEHKVHYTPEGNLDLLAMMSAIVDED</sequence>
<evidence type="ECO:0008006" key="9">
    <source>
        <dbReference type="Google" id="ProtNLM"/>
    </source>
</evidence>
<dbReference type="InterPro" id="IPR017455">
    <property type="entry name" value="Znf_FYVE-rel"/>
</dbReference>
<keyword evidence="3" id="KW-0862">Zinc</keyword>
<evidence type="ECO:0000256" key="3">
    <source>
        <dbReference type="ARBA" id="ARBA00022833"/>
    </source>
</evidence>
<dbReference type="GO" id="GO:0008270">
    <property type="term" value="F:zinc ion binding"/>
    <property type="evidence" value="ECO:0007669"/>
    <property type="project" value="UniProtKB-KW"/>
</dbReference>
<evidence type="ECO:0000256" key="1">
    <source>
        <dbReference type="ARBA" id="ARBA00022723"/>
    </source>
</evidence>
<gene>
    <name evidence="8" type="ORF">PCAR00345_LOCUS36934</name>
</gene>
<feature type="domain" description="CRAL-TRIO" evidence="7">
    <location>
        <begin position="506"/>
        <end position="724"/>
    </location>
</feature>
<dbReference type="SUPFAM" id="SSF52087">
    <property type="entry name" value="CRAL/TRIO domain"/>
    <property type="match status" value="1"/>
</dbReference>
<evidence type="ECO:0000259" key="6">
    <source>
        <dbReference type="PROSITE" id="PS50178"/>
    </source>
</evidence>
<keyword evidence="2 4" id="KW-0863">Zinc-finger</keyword>
<dbReference type="Gene3D" id="3.30.40.10">
    <property type="entry name" value="Zinc/RING finger domain, C3HC4 (zinc finger)"/>
    <property type="match status" value="1"/>
</dbReference>
<evidence type="ECO:0000256" key="2">
    <source>
        <dbReference type="ARBA" id="ARBA00022771"/>
    </source>
</evidence>
<dbReference type="SUPFAM" id="SSF57903">
    <property type="entry name" value="FYVE/PHD zinc finger"/>
    <property type="match status" value="1"/>
</dbReference>